<keyword evidence="7" id="KW-0503">Monooxygenase</keyword>
<evidence type="ECO:0000313" key="9">
    <source>
        <dbReference type="EMBL" id="OAP53873.1"/>
    </source>
</evidence>
<evidence type="ECO:0000256" key="2">
    <source>
        <dbReference type="ARBA" id="ARBA00010139"/>
    </source>
</evidence>
<dbReference type="InterPro" id="IPR036188">
    <property type="entry name" value="FAD/NAD-bd_sf"/>
</dbReference>
<evidence type="ECO:0000256" key="4">
    <source>
        <dbReference type="ARBA" id="ARBA00022827"/>
    </source>
</evidence>
<dbReference type="InterPro" id="IPR050775">
    <property type="entry name" value="FAD-binding_Monooxygenases"/>
</dbReference>
<dbReference type="Proteomes" id="UP000078343">
    <property type="component" value="Unassembled WGS sequence"/>
</dbReference>
<evidence type="ECO:0000313" key="10">
    <source>
        <dbReference type="Proteomes" id="UP000078343"/>
    </source>
</evidence>
<reference evidence="9 10" key="1">
    <citation type="submission" date="2016-04" db="EMBL/GenBank/DDBJ databases">
        <title>Draft genome of Fonsecaea erecta CBS 125763.</title>
        <authorList>
            <person name="Weiss V.A."/>
            <person name="Vicente V.A."/>
            <person name="Raittz R.T."/>
            <person name="Moreno L.F."/>
            <person name="De Souza E.M."/>
            <person name="Pedrosa F.O."/>
            <person name="Steffens M.B."/>
            <person name="Faoro H."/>
            <person name="Tadra-Sfeir M.Z."/>
            <person name="Najafzadeh M.J."/>
            <person name="Felipe M.S."/>
            <person name="Teixeira M."/>
            <person name="Sun J."/>
            <person name="Xi L."/>
            <person name="Gomes R."/>
            <person name="De Azevedo C.M."/>
            <person name="Salgado C.G."/>
            <person name="Da Silva M.B."/>
            <person name="Nascimento M.F."/>
            <person name="Queiroz-Telles F."/>
            <person name="Attili D.S."/>
            <person name="Gorbushina A."/>
        </authorList>
    </citation>
    <scope>NUCLEOTIDE SEQUENCE [LARGE SCALE GENOMIC DNA]</scope>
    <source>
        <strain evidence="9 10">CBS 125763</strain>
    </source>
</reference>
<dbReference type="GO" id="GO:0050660">
    <property type="term" value="F:flavin adenine dinucleotide binding"/>
    <property type="evidence" value="ECO:0007669"/>
    <property type="project" value="InterPro"/>
</dbReference>
<dbReference type="AlphaFoldDB" id="A0A178Z3U8"/>
<keyword evidence="4" id="KW-0274">FAD</keyword>
<gene>
    <name evidence="9" type="ORF">AYL99_11895</name>
</gene>
<evidence type="ECO:0000256" key="3">
    <source>
        <dbReference type="ARBA" id="ARBA00022630"/>
    </source>
</evidence>
<keyword evidence="10" id="KW-1185">Reference proteome</keyword>
<dbReference type="STRING" id="1367422.A0A178Z3U8"/>
<protein>
    <recommendedName>
        <fullName evidence="11">Cyclohexanone monooxygenase</fullName>
    </recommendedName>
</protein>
<dbReference type="PANTHER" id="PTHR43098">
    <property type="entry name" value="L-ORNITHINE N(5)-MONOOXYGENASE-RELATED"/>
    <property type="match status" value="1"/>
</dbReference>
<keyword evidence="3" id="KW-0285">Flavoprotein</keyword>
<sequence length="522" mass="58392">MPSVVSVDVLVVGAGLSGLWALHQLRTRGFECLCVDACDDVGGVWHYTRYPGCRNDTEHSVYQLPLEGVWAWKERFPERQEIAAYARRVCEVLGLRQHIVFNTRVNRALWDETNQHWVTYVQGEGTDEIFVTARFFLPCTGYTGQKFVPGIKGLETFQQAFHTSEWPEHLDTRGKRVGIIGTGSSGVQIIETLGPQVSQLTVFQRTPNYAMPRHPDRAGLSVVTGLWRPQVSSFGSRVARPSTMRQSSGDSTSKSFGKKAARTSAYAFWRDKTRSRITDIQKREVLAPMSPPYSFGTKRPSLETNYFEIFNQSNVDLVDLNRNDITRVTPTGIYTAPHRFYALDVIVLATGYDFGIGSQLAIDIRGRNGLSLREKWGVSDKANKMTLPESKGVMSYLGMTCAGFPNMVLVCGPQSPTAFAVAPRFAELQINWISTFLTHVCHNGGSFDTCEEAERKWKGQVARVAQKTLFAGTKTWYMINKPDRPDEALFWLGGMTAYFALCRALADRGYPGFIVNTGAQEL</sequence>
<dbReference type="SUPFAM" id="SSF51905">
    <property type="entry name" value="FAD/NAD(P)-binding domain"/>
    <property type="match status" value="1"/>
</dbReference>
<dbReference type="Pfam" id="PF00743">
    <property type="entry name" value="FMO-like"/>
    <property type="match status" value="1"/>
</dbReference>
<dbReference type="Gene3D" id="3.50.50.60">
    <property type="entry name" value="FAD/NAD(P)-binding domain"/>
    <property type="match status" value="2"/>
</dbReference>
<comment type="caution">
    <text evidence="9">The sequence shown here is derived from an EMBL/GenBank/DDBJ whole genome shotgun (WGS) entry which is preliminary data.</text>
</comment>
<organism evidence="9 10">
    <name type="scientific">Fonsecaea erecta</name>
    <dbReference type="NCBI Taxonomy" id="1367422"/>
    <lineage>
        <taxon>Eukaryota</taxon>
        <taxon>Fungi</taxon>
        <taxon>Dikarya</taxon>
        <taxon>Ascomycota</taxon>
        <taxon>Pezizomycotina</taxon>
        <taxon>Eurotiomycetes</taxon>
        <taxon>Chaetothyriomycetidae</taxon>
        <taxon>Chaetothyriales</taxon>
        <taxon>Herpotrichiellaceae</taxon>
        <taxon>Fonsecaea</taxon>
    </lineage>
</organism>
<dbReference type="RefSeq" id="XP_018687240.1">
    <property type="nucleotide sequence ID" value="XM_018843399.1"/>
</dbReference>
<dbReference type="OrthoDB" id="66881at2759"/>
<proteinExistence type="inferred from homology"/>
<accession>A0A178Z3U8</accession>
<evidence type="ECO:0000256" key="1">
    <source>
        <dbReference type="ARBA" id="ARBA00001974"/>
    </source>
</evidence>
<comment type="cofactor">
    <cofactor evidence="1">
        <name>FAD</name>
        <dbReference type="ChEBI" id="CHEBI:57692"/>
    </cofactor>
</comment>
<keyword evidence="5" id="KW-0521">NADP</keyword>
<dbReference type="GeneID" id="30016062"/>
<evidence type="ECO:0000256" key="5">
    <source>
        <dbReference type="ARBA" id="ARBA00022857"/>
    </source>
</evidence>
<comment type="similarity">
    <text evidence="2">Belongs to the FAD-binding monooxygenase family.</text>
</comment>
<evidence type="ECO:0000256" key="7">
    <source>
        <dbReference type="ARBA" id="ARBA00023033"/>
    </source>
</evidence>
<dbReference type="GO" id="GO:0004499">
    <property type="term" value="F:N,N-dimethylaniline monooxygenase activity"/>
    <property type="evidence" value="ECO:0007669"/>
    <property type="project" value="InterPro"/>
</dbReference>
<evidence type="ECO:0000256" key="6">
    <source>
        <dbReference type="ARBA" id="ARBA00023002"/>
    </source>
</evidence>
<feature type="region of interest" description="Disordered" evidence="8">
    <location>
        <begin position="237"/>
        <end position="256"/>
    </location>
</feature>
<dbReference type="InterPro" id="IPR020946">
    <property type="entry name" value="Flavin_mOase-like"/>
</dbReference>
<dbReference type="PANTHER" id="PTHR43098:SF3">
    <property type="entry name" value="L-ORNITHINE N(5)-MONOOXYGENASE-RELATED"/>
    <property type="match status" value="1"/>
</dbReference>
<dbReference type="GO" id="GO:0050661">
    <property type="term" value="F:NADP binding"/>
    <property type="evidence" value="ECO:0007669"/>
    <property type="project" value="InterPro"/>
</dbReference>
<keyword evidence="6" id="KW-0560">Oxidoreductase</keyword>
<evidence type="ECO:0008006" key="11">
    <source>
        <dbReference type="Google" id="ProtNLM"/>
    </source>
</evidence>
<dbReference type="EMBL" id="LVYI01000018">
    <property type="protein sequence ID" value="OAP53873.1"/>
    <property type="molecule type" value="Genomic_DNA"/>
</dbReference>
<feature type="compositionally biased region" description="Polar residues" evidence="8">
    <location>
        <begin position="243"/>
        <end position="255"/>
    </location>
</feature>
<name>A0A178Z3U8_9EURO</name>
<evidence type="ECO:0000256" key="8">
    <source>
        <dbReference type="SAM" id="MobiDB-lite"/>
    </source>
</evidence>